<organism evidence="3 4">
    <name type="scientific">Methylobacterium gnaphalii</name>
    <dbReference type="NCBI Taxonomy" id="1010610"/>
    <lineage>
        <taxon>Bacteria</taxon>
        <taxon>Pseudomonadati</taxon>
        <taxon>Pseudomonadota</taxon>
        <taxon>Alphaproteobacteria</taxon>
        <taxon>Hyphomicrobiales</taxon>
        <taxon>Methylobacteriaceae</taxon>
        <taxon>Methylobacterium</taxon>
    </lineage>
</organism>
<reference evidence="3 4" key="1">
    <citation type="submission" date="2019-07" db="EMBL/GenBank/DDBJ databases">
        <title>Whole genome shotgun sequence of Methylobacterium gnaphalii NBRC 107716.</title>
        <authorList>
            <person name="Hosoyama A."/>
            <person name="Uohara A."/>
            <person name="Ohji S."/>
            <person name="Ichikawa N."/>
        </authorList>
    </citation>
    <scope>NUCLEOTIDE SEQUENCE [LARGE SCALE GENOMIC DNA]</scope>
    <source>
        <strain evidence="3 4">NBRC 107716</strain>
    </source>
</reference>
<name>A0A512JJ82_9HYPH</name>
<dbReference type="RefSeq" id="WP_238257768.1">
    <property type="nucleotide sequence ID" value="NZ_BJZV01000007.1"/>
</dbReference>
<dbReference type="AlphaFoldDB" id="A0A512JJ82"/>
<evidence type="ECO:0000256" key="2">
    <source>
        <dbReference type="SAM" id="SignalP"/>
    </source>
</evidence>
<protein>
    <recommendedName>
        <fullName evidence="5">DUF2946 domain-containing protein</fullName>
    </recommendedName>
</protein>
<accession>A0A512JJ82</accession>
<proteinExistence type="predicted"/>
<keyword evidence="4" id="KW-1185">Reference proteome</keyword>
<feature type="signal peptide" evidence="2">
    <location>
        <begin position="1"/>
        <end position="20"/>
    </location>
</feature>
<gene>
    <name evidence="3" type="ORF">MGN01_17770</name>
</gene>
<feature type="compositionally biased region" description="Pro residues" evidence="1">
    <location>
        <begin position="94"/>
        <end position="109"/>
    </location>
</feature>
<sequence length="109" mass="11300">MAALYALFLQAFLTTLQPLAPLADPTGIICAEHDTASGQPGDHSLPCHQHACCLPMAATHHPFAALHAPAPPEAWPSREAVRVAWHPSDASAPRAPPDPAVGPRGPPAA</sequence>
<evidence type="ECO:0000313" key="4">
    <source>
        <dbReference type="Proteomes" id="UP000321750"/>
    </source>
</evidence>
<keyword evidence="2" id="KW-0732">Signal</keyword>
<feature type="region of interest" description="Disordered" evidence="1">
    <location>
        <begin position="76"/>
        <end position="109"/>
    </location>
</feature>
<dbReference type="Proteomes" id="UP000321750">
    <property type="component" value="Unassembled WGS sequence"/>
</dbReference>
<feature type="chain" id="PRO_5021725235" description="DUF2946 domain-containing protein" evidence="2">
    <location>
        <begin position="21"/>
        <end position="109"/>
    </location>
</feature>
<comment type="caution">
    <text evidence="3">The sequence shown here is derived from an EMBL/GenBank/DDBJ whole genome shotgun (WGS) entry which is preliminary data.</text>
</comment>
<evidence type="ECO:0000256" key="1">
    <source>
        <dbReference type="SAM" id="MobiDB-lite"/>
    </source>
</evidence>
<evidence type="ECO:0000313" key="3">
    <source>
        <dbReference type="EMBL" id="GEP09932.1"/>
    </source>
</evidence>
<evidence type="ECO:0008006" key="5">
    <source>
        <dbReference type="Google" id="ProtNLM"/>
    </source>
</evidence>
<dbReference type="EMBL" id="BJZV01000007">
    <property type="protein sequence ID" value="GEP09932.1"/>
    <property type="molecule type" value="Genomic_DNA"/>
</dbReference>